<evidence type="ECO:0000313" key="11">
    <source>
        <dbReference type="Proteomes" id="UP001158045"/>
    </source>
</evidence>
<dbReference type="InterPro" id="IPR002137">
    <property type="entry name" value="Beta-lactam_class-D_AS"/>
</dbReference>
<evidence type="ECO:0000256" key="6">
    <source>
        <dbReference type="RuleBase" id="RU361140"/>
    </source>
</evidence>
<dbReference type="Gene3D" id="3.40.710.10">
    <property type="entry name" value="DD-peptidase/beta-lactamase superfamily"/>
    <property type="match status" value="1"/>
</dbReference>
<protein>
    <recommendedName>
        <fullName evidence="2 6">Beta-lactamase</fullName>
        <ecNumber evidence="2 6">3.5.2.6</ecNumber>
    </recommendedName>
</protein>
<keyword evidence="11" id="KW-1185">Reference proteome</keyword>
<keyword evidence="7" id="KW-0812">Transmembrane</keyword>
<keyword evidence="7" id="KW-0472">Membrane</keyword>
<evidence type="ECO:0000259" key="9">
    <source>
        <dbReference type="Pfam" id="PF21922"/>
    </source>
</evidence>
<dbReference type="Gene3D" id="3.90.1310.10">
    <property type="entry name" value="Penicillin-binding protein 2a (Domain 2)"/>
    <property type="match status" value="1"/>
</dbReference>
<dbReference type="PANTHER" id="PTHR30627:SF24">
    <property type="entry name" value="PENICILLIN-BINDING PROTEIN 4B"/>
    <property type="match status" value="1"/>
</dbReference>
<dbReference type="EMBL" id="JARYZI010000011">
    <property type="protein sequence ID" value="MDH8679386.1"/>
    <property type="molecule type" value="Genomic_DNA"/>
</dbReference>
<dbReference type="Proteomes" id="UP001158045">
    <property type="component" value="Unassembled WGS sequence"/>
</dbReference>
<evidence type="ECO:0000256" key="5">
    <source>
        <dbReference type="ARBA" id="ARBA00023251"/>
    </source>
</evidence>
<comment type="caution">
    <text evidence="10">The sequence shown here is derived from an EMBL/GenBank/DDBJ whole genome shotgun (WGS) entry which is preliminary data.</text>
</comment>
<comment type="similarity">
    <text evidence="1 6">Belongs to the class-D beta-lactamase family.</text>
</comment>
<gene>
    <name evidence="10" type="ORF">QE109_14605</name>
</gene>
<reference evidence="10 11" key="1">
    <citation type="submission" date="2023-04" db="EMBL/GenBank/DDBJ databases">
        <title>Fusibacter bizertensis strain WBS, isolated from littoral bottom sediments of the Arctic seas - biochemical and genomic analysis.</title>
        <authorList>
            <person name="Brioukhanov A.L."/>
        </authorList>
    </citation>
    <scope>NUCLEOTIDE SEQUENCE [LARGE SCALE GENOMIC DNA]</scope>
    <source>
        <strain evidence="10 11">WBS</strain>
    </source>
</reference>
<name>A0ABT6NG26_9FIRM</name>
<dbReference type="PROSITE" id="PS00337">
    <property type="entry name" value="BETA_LACTAMASE_D"/>
    <property type="match status" value="1"/>
</dbReference>
<keyword evidence="3" id="KW-0732">Signal</keyword>
<dbReference type="SUPFAM" id="SSF56519">
    <property type="entry name" value="Penicillin binding protein dimerisation domain"/>
    <property type="match status" value="1"/>
</dbReference>
<evidence type="ECO:0000256" key="1">
    <source>
        <dbReference type="ARBA" id="ARBA00007898"/>
    </source>
</evidence>
<evidence type="ECO:0000259" key="8">
    <source>
        <dbReference type="Pfam" id="PF00905"/>
    </source>
</evidence>
<dbReference type="InterPro" id="IPR054120">
    <property type="entry name" value="PBPA_dimer"/>
</dbReference>
<dbReference type="InterPro" id="IPR036138">
    <property type="entry name" value="PBP_dimer_sf"/>
</dbReference>
<dbReference type="InterPro" id="IPR001460">
    <property type="entry name" value="PCN-bd_Tpept"/>
</dbReference>
<comment type="catalytic activity">
    <reaction evidence="6">
        <text>a beta-lactam + H2O = a substituted beta-amino acid</text>
        <dbReference type="Rhea" id="RHEA:20401"/>
        <dbReference type="ChEBI" id="CHEBI:15377"/>
        <dbReference type="ChEBI" id="CHEBI:35627"/>
        <dbReference type="ChEBI" id="CHEBI:140347"/>
        <dbReference type="EC" id="3.5.2.6"/>
    </reaction>
</comment>
<dbReference type="RefSeq" id="WP_281095282.1">
    <property type="nucleotide sequence ID" value="NZ_JARYZI010000011.1"/>
</dbReference>
<feature type="domain" description="Penicillin-binding protein transpeptidase" evidence="8">
    <location>
        <begin position="159"/>
        <end position="468"/>
    </location>
</feature>
<keyword evidence="7" id="KW-1133">Transmembrane helix</keyword>
<evidence type="ECO:0000256" key="2">
    <source>
        <dbReference type="ARBA" id="ARBA00012865"/>
    </source>
</evidence>
<evidence type="ECO:0000313" key="10">
    <source>
        <dbReference type="EMBL" id="MDH8679386.1"/>
    </source>
</evidence>
<feature type="domain" description="Penicillin binding protein A dimerisation" evidence="9">
    <location>
        <begin position="57"/>
        <end position="137"/>
    </location>
</feature>
<proteinExistence type="inferred from homology"/>
<evidence type="ECO:0000256" key="3">
    <source>
        <dbReference type="ARBA" id="ARBA00022729"/>
    </source>
</evidence>
<keyword evidence="4 6" id="KW-0378">Hydrolase</keyword>
<dbReference type="SUPFAM" id="SSF56601">
    <property type="entry name" value="beta-lactamase/transpeptidase-like"/>
    <property type="match status" value="1"/>
</dbReference>
<dbReference type="EC" id="3.5.2.6" evidence="2 6"/>
<sequence>MKKSTTNSRILHIFILISLIFISLIVYMSYFELYGKESIMANSYNRRLKANEAGIIRGQIFDRNGEVLAFTKVSDGAMSRNYPFKNLYAHVIGYNSDIYGKTLLEAQYNDTLLGINALGLVGNIVSLVTGEDKTGDNLILTIDHNLQAKARELMGDSRGSIVAINPKTGEILAMVSTPDYNPNESSLEKNWDEVSTNESSPLLPRAILGLYPPGSTFKIVTAIAAIEDGLVDFKVEDTGSVIIDGKTFSNSGNKAYGELDMTSAMAFSSNVYFTKLSELLSSKKLIQTAEKSGINKKFSFDLPLNKSSINTEISSKTEFAATVIGQGKLLVTPLQMALICSGIANEGVIMKPYLVKSVSDKNNKVLTETIAKKLYKFTDAKTSELIKDMMIEVVRNGTGQKSAISGVEVAGKTGTAQNEKSNQGEGNDHAWFIGFAPAENPEIAIAVILEYQSKDGGQIAAPIARKVISEWLKNKKK</sequence>
<evidence type="ECO:0000256" key="7">
    <source>
        <dbReference type="SAM" id="Phobius"/>
    </source>
</evidence>
<feature type="transmembrane region" description="Helical" evidence="7">
    <location>
        <begin position="12"/>
        <end position="30"/>
    </location>
</feature>
<dbReference type="InterPro" id="IPR050515">
    <property type="entry name" value="Beta-lactam/transpept"/>
</dbReference>
<dbReference type="PANTHER" id="PTHR30627">
    <property type="entry name" value="PEPTIDOGLYCAN D,D-TRANSPEPTIDASE"/>
    <property type="match status" value="1"/>
</dbReference>
<dbReference type="Pfam" id="PF21922">
    <property type="entry name" value="PBP_dimer_2"/>
    <property type="match status" value="1"/>
</dbReference>
<keyword evidence="5 6" id="KW-0046">Antibiotic resistance</keyword>
<evidence type="ECO:0000256" key="4">
    <source>
        <dbReference type="ARBA" id="ARBA00022801"/>
    </source>
</evidence>
<dbReference type="Pfam" id="PF00905">
    <property type="entry name" value="Transpeptidase"/>
    <property type="match status" value="1"/>
</dbReference>
<organism evidence="10 11">
    <name type="scientific">Fusibacter bizertensis</name>
    <dbReference type="NCBI Taxonomy" id="1488331"/>
    <lineage>
        <taxon>Bacteria</taxon>
        <taxon>Bacillati</taxon>
        <taxon>Bacillota</taxon>
        <taxon>Clostridia</taxon>
        <taxon>Eubacteriales</taxon>
        <taxon>Eubacteriales Family XII. Incertae Sedis</taxon>
        <taxon>Fusibacter</taxon>
    </lineage>
</organism>
<dbReference type="InterPro" id="IPR012338">
    <property type="entry name" value="Beta-lactam/transpept-like"/>
</dbReference>
<accession>A0ABT6NG26</accession>